<feature type="compositionally biased region" description="Basic and acidic residues" evidence="1">
    <location>
        <begin position="72"/>
        <end position="93"/>
    </location>
</feature>
<dbReference type="Proteomes" id="UP000195611">
    <property type="component" value="Unassembled WGS sequence"/>
</dbReference>
<protein>
    <submittedName>
        <fullName evidence="2">Uncharacterized protein</fullName>
    </submittedName>
</protein>
<name>A0A1R4KDB0_9LACT</name>
<evidence type="ECO:0000256" key="1">
    <source>
        <dbReference type="SAM" id="MobiDB-lite"/>
    </source>
</evidence>
<evidence type="ECO:0000313" key="3">
    <source>
        <dbReference type="Proteomes" id="UP000195611"/>
    </source>
</evidence>
<dbReference type="EMBL" id="FUKW01000132">
    <property type="protein sequence ID" value="SJN42276.1"/>
    <property type="molecule type" value="Genomic_DNA"/>
</dbReference>
<proteinExistence type="predicted"/>
<accession>A0A1R4KDB0</accession>
<feature type="region of interest" description="Disordered" evidence="1">
    <location>
        <begin position="62"/>
        <end position="93"/>
    </location>
</feature>
<evidence type="ECO:0000313" key="2">
    <source>
        <dbReference type="EMBL" id="SJN42276.1"/>
    </source>
</evidence>
<reference evidence="2 3" key="1">
    <citation type="submission" date="2017-02" db="EMBL/GenBank/DDBJ databases">
        <authorList>
            <person name="Peterson S.W."/>
        </authorList>
    </citation>
    <scope>NUCLEOTIDE SEQUENCE [LARGE SCALE GENOMIC DNA]</scope>
    <source>
        <strain evidence="2 3">42ea</strain>
    </source>
</reference>
<organism evidence="2 3">
    <name type="scientific">Marinilactibacillus psychrotolerans 42ea</name>
    <dbReference type="NCBI Taxonomy" id="1255609"/>
    <lineage>
        <taxon>Bacteria</taxon>
        <taxon>Bacillati</taxon>
        <taxon>Bacillota</taxon>
        <taxon>Bacilli</taxon>
        <taxon>Lactobacillales</taxon>
        <taxon>Carnobacteriaceae</taxon>
        <taxon>Marinilactibacillus</taxon>
    </lineage>
</organism>
<sequence length="113" mass="12593">MSRMSKVSMINGELFMIQIPPEELHKILSNSNKEASHFFHEFELKSGEVIYLQSSHVVSIEGTGETTSLTDSLDKSSIEQDNEKTETNNDNDKAAANLKAAKAFKKDLDGNME</sequence>
<dbReference type="GeneID" id="96910608"/>
<dbReference type="AlphaFoldDB" id="A0A1R4KDB0"/>
<gene>
    <name evidence="2" type="ORF">FM115_09400</name>
</gene>
<dbReference type="RefSeq" id="WP_087059590.1">
    <property type="nucleotide sequence ID" value="NZ_FUKW01000132.1"/>
</dbReference>